<keyword evidence="5" id="KW-1185">Reference proteome</keyword>
<organism evidence="2 4">
    <name type="scientific">Legionella cherrii</name>
    <dbReference type="NCBI Taxonomy" id="28084"/>
    <lineage>
        <taxon>Bacteria</taxon>
        <taxon>Pseudomonadati</taxon>
        <taxon>Pseudomonadota</taxon>
        <taxon>Gammaproteobacteria</taxon>
        <taxon>Legionellales</taxon>
        <taxon>Legionellaceae</taxon>
        <taxon>Legionella</taxon>
    </lineage>
</organism>
<dbReference type="SUPFAM" id="SSF58100">
    <property type="entry name" value="Bacterial hemolysins"/>
    <property type="match status" value="1"/>
</dbReference>
<dbReference type="AlphaFoldDB" id="A0A0W0S6T3"/>
<evidence type="ECO:0000256" key="1">
    <source>
        <dbReference type="SAM" id="MobiDB-lite"/>
    </source>
</evidence>
<evidence type="ECO:0000313" key="5">
    <source>
        <dbReference type="Proteomes" id="UP000277577"/>
    </source>
</evidence>
<dbReference type="EMBL" id="LR134173">
    <property type="protein sequence ID" value="VEB36359.1"/>
    <property type="molecule type" value="Genomic_DNA"/>
</dbReference>
<dbReference type="Proteomes" id="UP000277577">
    <property type="component" value="Chromosome"/>
</dbReference>
<dbReference type="EMBL" id="LNXW01000013">
    <property type="protein sequence ID" value="KTC79008.1"/>
    <property type="molecule type" value="Genomic_DNA"/>
</dbReference>
<name>A0A0W0S6T3_9GAMM</name>
<reference evidence="2 4" key="1">
    <citation type="submission" date="2015-11" db="EMBL/GenBank/DDBJ databases">
        <title>Genomic analysis of 38 Legionella species identifies large and diverse effector repertoires.</title>
        <authorList>
            <person name="Burstein D."/>
            <person name="Amaro F."/>
            <person name="Zusman T."/>
            <person name="Lifshitz Z."/>
            <person name="Cohen O."/>
            <person name="Gilbert J.A."/>
            <person name="Pupko T."/>
            <person name="Shuman H.A."/>
            <person name="Segal G."/>
        </authorList>
    </citation>
    <scope>NUCLEOTIDE SEQUENCE [LARGE SCALE GENOMIC DNA]</scope>
    <source>
        <strain evidence="2 4">ORW</strain>
    </source>
</reference>
<gene>
    <name evidence="2" type="ORF">Lche_1028</name>
    <name evidence="3" type="ORF">NCTC11976_01669</name>
</gene>
<accession>A0A0W0S6T3</accession>
<reference evidence="3 5" key="2">
    <citation type="submission" date="2018-12" db="EMBL/GenBank/DDBJ databases">
        <authorList>
            <consortium name="Pathogen Informatics"/>
        </authorList>
    </citation>
    <scope>NUCLEOTIDE SEQUENCE [LARGE SCALE GENOMIC DNA]</scope>
    <source>
        <strain evidence="3 5">NCTC11976</strain>
    </source>
</reference>
<protein>
    <submittedName>
        <fullName evidence="2">Uncharacterized protein</fullName>
    </submittedName>
</protein>
<sequence>MTRLEELIYSLATVIVRYHDSQDIRDKLVVAVDPTALKKKSHERAIEIIQDTKIDYFPYLEGRISACTKGYHGREEFLFFVLNEIRFLKEQLDRKTPFEEKELQTFHEQLTQLFIDFRQLLNIKKGFKHSATLNSSKGAKTQELSGLLNDRMIGGKYCNSGQLLIEEVLFVLHMTTEDSNAELKEIASNICLEHQTQLENQREKLKKANEDSEKEINKSELDKLKTSSEVQKSESEAQRLEIEKLKESLEMHKSESEAHILELQETNKKQLVTIEQLTQELEKTKTELQKAQTEALIRRYPTYNPLFGLAGLQMLQRQGTNPQTGTNRFFPSIQPTNSPSQTLSTDQEAEESRHGSTIE</sequence>
<evidence type="ECO:0000313" key="2">
    <source>
        <dbReference type="EMBL" id="KTC79008.1"/>
    </source>
</evidence>
<dbReference type="RefSeq" id="WP_051544504.1">
    <property type="nucleotide sequence ID" value="NZ_CAAAIT010000002.1"/>
</dbReference>
<feature type="region of interest" description="Disordered" evidence="1">
    <location>
        <begin position="319"/>
        <end position="359"/>
    </location>
</feature>
<feature type="compositionally biased region" description="Polar residues" evidence="1">
    <location>
        <begin position="319"/>
        <end position="346"/>
    </location>
</feature>
<feature type="compositionally biased region" description="Basic and acidic residues" evidence="1">
    <location>
        <begin position="350"/>
        <end position="359"/>
    </location>
</feature>
<dbReference type="OrthoDB" id="5654041at2"/>
<evidence type="ECO:0000313" key="4">
    <source>
        <dbReference type="Proteomes" id="UP000054921"/>
    </source>
</evidence>
<dbReference type="Proteomes" id="UP000054921">
    <property type="component" value="Unassembled WGS sequence"/>
</dbReference>
<proteinExistence type="predicted"/>
<evidence type="ECO:0000313" key="3">
    <source>
        <dbReference type="EMBL" id="VEB36359.1"/>
    </source>
</evidence>
<feature type="region of interest" description="Disordered" evidence="1">
    <location>
        <begin position="202"/>
        <end position="237"/>
    </location>
</feature>
<dbReference type="PATRIC" id="fig|28084.5.peg.1109"/>